<feature type="region of interest" description="Disordered" evidence="9">
    <location>
        <begin position="1"/>
        <end position="20"/>
    </location>
</feature>
<evidence type="ECO:0000256" key="9">
    <source>
        <dbReference type="SAM" id="MobiDB-lite"/>
    </source>
</evidence>
<dbReference type="PANTHER" id="PTHR11601:SF34">
    <property type="entry name" value="CYSTEINE DESULFURASE"/>
    <property type="match status" value="1"/>
</dbReference>
<dbReference type="InterPro" id="IPR015422">
    <property type="entry name" value="PyrdxlP-dep_Trfase_small"/>
</dbReference>
<dbReference type="Pfam" id="PF00266">
    <property type="entry name" value="Aminotran_5"/>
    <property type="match status" value="1"/>
</dbReference>
<keyword evidence="6" id="KW-0408">Iron</keyword>
<dbReference type="GO" id="GO:0051536">
    <property type="term" value="F:iron-sulfur cluster binding"/>
    <property type="evidence" value="ECO:0007669"/>
    <property type="project" value="UniProtKB-KW"/>
</dbReference>
<evidence type="ECO:0000256" key="7">
    <source>
        <dbReference type="ARBA" id="ARBA00023014"/>
    </source>
</evidence>
<keyword evidence="11" id="KW-0032">Aminotransferase</keyword>
<keyword evidence="12" id="KW-1185">Reference proteome</keyword>
<dbReference type="GO" id="GO:0031071">
    <property type="term" value="F:cysteine desulfurase activity"/>
    <property type="evidence" value="ECO:0007669"/>
    <property type="project" value="UniProtKB-EC"/>
</dbReference>
<evidence type="ECO:0000256" key="6">
    <source>
        <dbReference type="ARBA" id="ARBA00023004"/>
    </source>
</evidence>
<evidence type="ECO:0000256" key="4">
    <source>
        <dbReference type="ARBA" id="ARBA00022723"/>
    </source>
</evidence>
<comment type="catalytic activity">
    <reaction evidence="8">
        <text>(sulfur carrier)-H + L-cysteine = (sulfur carrier)-SH + L-alanine</text>
        <dbReference type="Rhea" id="RHEA:43892"/>
        <dbReference type="Rhea" id="RHEA-COMP:14737"/>
        <dbReference type="Rhea" id="RHEA-COMP:14739"/>
        <dbReference type="ChEBI" id="CHEBI:29917"/>
        <dbReference type="ChEBI" id="CHEBI:35235"/>
        <dbReference type="ChEBI" id="CHEBI:57972"/>
        <dbReference type="ChEBI" id="CHEBI:64428"/>
        <dbReference type="EC" id="2.8.1.7"/>
    </reaction>
</comment>
<dbReference type="PANTHER" id="PTHR11601">
    <property type="entry name" value="CYSTEINE DESULFURYLASE FAMILY MEMBER"/>
    <property type="match status" value="1"/>
</dbReference>
<proteinExistence type="inferred from homology"/>
<dbReference type="InterPro" id="IPR000192">
    <property type="entry name" value="Aminotrans_V_dom"/>
</dbReference>
<dbReference type="GO" id="GO:0046872">
    <property type="term" value="F:metal ion binding"/>
    <property type="evidence" value="ECO:0007669"/>
    <property type="project" value="UniProtKB-KW"/>
</dbReference>
<name>A0A6N8GHD0_9MICC</name>
<accession>A0A6N8GHD0</accession>
<evidence type="ECO:0000256" key="3">
    <source>
        <dbReference type="ARBA" id="ARBA00022679"/>
    </source>
</evidence>
<dbReference type="Gene3D" id="1.10.260.50">
    <property type="match status" value="1"/>
</dbReference>
<dbReference type="AlphaFoldDB" id="A0A6N8GHD0"/>
<keyword evidence="4" id="KW-0479">Metal-binding</keyword>
<evidence type="ECO:0000256" key="2">
    <source>
        <dbReference type="ARBA" id="ARBA00006490"/>
    </source>
</evidence>
<comment type="similarity">
    <text evidence="2">Belongs to the class-V pyridoxal-phosphate-dependent aminotransferase family. NifS/IscS subfamily.</text>
</comment>
<gene>
    <name evidence="11" type="ORF">GMA12_00685</name>
</gene>
<keyword evidence="3 11" id="KW-0808">Transferase</keyword>
<organism evidence="11 12">
    <name type="scientific">Kocuria sediminis</name>
    <dbReference type="NCBI Taxonomy" id="1038857"/>
    <lineage>
        <taxon>Bacteria</taxon>
        <taxon>Bacillati</taxon>
        <taxon>Actinomycetota</taxon>
        <taxon>Actinomycetes</taxon>
        <taxon>Micrococcales</taxon>
        <taxon>Micrococcaceae</taxon>
        <taxon>Kocuria</taxon>
    </lineage>
</organism>
<evidence type="ECO:0000256" key="8">
    <source>
        <dbReference type="ARBA" id="ARBA00050776"/>
    </source>
</evidence>
<evidence type="ECO:0000256" key="5">
    <source>
        <dbReference type="ARBA" id="ARBA00022898"/>
    </source>
</evidence>
<dbReference type="InterPro" id="IPR015424">
    <property type="entry name" value="PyrdxlP-dep_Trfase"/>
</dbReference>
<dbReference type="Gene3D" id="3.90.1150.10">
    <property type="entry name" value="Aspartate Aminotransferase, domain 1"/>
    <property type="match status" value="1"/>
</dbReference>
<dbReference type="InterPro" id="IPR016454">
    <property type="entry name" value="Cysteine_dSase"/>
</dbReference>
<sequence length="421" mass="43650">MPASLRTPGRRPVRRPRLEGVPHRPVYLDHAATAPLRPSALAAVTEQLARGGNPSSLHRAGRSARTVVEQARDDVAAALGADPVEVIFTSGGTEADNLAVQGLYRHRREADPRRRRILVSSVEHAAVAETVEWLAEHEGAEPVHLPVDAAGRVDPETVRAELARDPGAVALLSVMWANNEVGTVQPVAELAALAEEFGVPFHCDAVQAFGSLPVDAHLPGLTTLAVSAHKLGGPVGAGALVAGRAVGLAPVQHGGGQERRIRSGTLDAAALAGFGVAAREAVAERADEAERLATLRDRLVAGVRRIVPEAVLRGPEDPDRTGARLPGNAHFTFPGCEGDSLLFLLDGAGIASSTGSACHAGVPRASSVLLAMGLDEATARGAQRFSLGRTSTEADVDALLDALPEVHARARRAGLSGAPPG</sequence>
<evidence type="ECO:0000256" key="1">
    <source>
        <dbReference type="ARBA" id="ARBA00001933"/>
    </source>
</evidence>
<dbReference type="EMBL" id="WOGU01000001">
    <property type="protein sequence ID" value="MUN61680.1"/>
    <property type="molecule type" value="Genomic_DNA"/>
</dbReference>
<keyword evidence="7" id="KW-0411">Iron-sulfur</keyword>
<dbReference type="Proteomes" id="UP000436989">
    <property type="component" value="Unassembled WGS sequence"/>
</dbReference>
<evidence type="ECO:0000313" key="11">
    <source>
        <dbReference type="EMBL" id="MUN61680.1"/>
    </source>
</evidence>
<dbReference type="InterPro" id="IPR015421">
    <property type="entry name" value="PyrdxlP-dep_Trfase_major"/>
</dbReference>
<dbReference type="FunFam" id="3.40.640.10:FF:000084">
    <property type="entry name" value="IscS-like cysteine desulfurase"/>
    <property type="match status" value="1"/>
</dbReference>
<evidence type="ECO:0000313" key="12">
    <source>
        <dbReference type="Proteomes" id="UP000436989"/>
    </source>
</evidence>
<comment type="caution">
    <text evidence="11">The sequence shown here is derived from an EMBL/GenBank/DDBJ whole genome shotgun (WGS) entry which is preliminary data.</text>
</comment>
<protein>
    <submittedName>
        <fullName evidence="11">Aminotransferase class V-fold PLP-dependent enzyme</fullName>
    </submittedName>
</protein>
<dbReference type="PIRSF" id="PIRSF005572">
    <property type="entry name" value="NifS"/>
    <property type="match status" value="1"/>
</dbReference>
<dbReference type="GO" id="GO:0008483">
    <property type="term" value="F:transaminase activity"/>
    <property type="evidence" value="ECO:0007669"/>
    <property type="project" value="UniProtKB-KW"/>
</dbReference>
<reference evidence="11 12" key="1">
    <citation type="submission" date="2019-12" db="EMBL/GenBank/DDBJ databases">
        <authorList>
            <person name="Shi Y."/>
        </authorList>
    </citation>
    <scope>NUCLEOTIDE SEQUENCE [LARGE SCALE GENOMIC DNA]</scope>
    <source>
        <strain evidence="11 12">JCM 17929</strain>
    </source>
</reference>
<keyword evidence="5" id="KW-0663">Pyridoxal phosphate</keyword>
<feature type="domain" description="Aminotransferase class V" evidence="10">
    <location>
        <begin position="26"/>
        <end position="399"/>
    </location>
</feature>
<comment type="cofactor">
    <cofactor evidence="1">
        <name>pyridoxal 5'-phosphate</name>
        <dbReference type="ChEBI" id="CHEBI:597326"/>
    </cofactor>
</comment>
<dbReference type="Gene3D" id="3.40.640.10">
    <property type="entry name" value="Type I PLP-dependent aspartate aminotransferase-like (Major domain)"/>
    <property type="match status" value="1"/>
</dbReference>
<dbReference type="SUPFAM" id="SSF53383">
    <property type="entry name" value="PLP-dependent transferases"/>
    <property type="match status" value="1"/>
</dbReference>
<evidence type="ECO:0000259" key="10">
    <source>
        <dbReference type="Pfam" id="PF00266"/>
    </source>
</evidence>